<protein>
    <submittedName>
        <fullName evidence="1">Uncharacterized protein</fullName>
    </submittedName>
</protein>
<sequence length="85" mass="9881">MDFYSMLQEKQDMYNKLKQKRGKPFGFIAELWKNARHAADGILDEGEAYEKLSNYYDTMSEDEKSTLRRFFPTVPEALSSATSLT</sequence>
<reference evidence="1 2" key="1">
    <citation type="submission" date="2015-09" db="EMBL/GenBank/DDBJ databases">
        <title>Draft genome of the parasitic nematode Teladorsagia circumcincta isolate WARC Sus (inbred).</title>
        <authorList>
            <person name="Mitreva M."/>
        </authorList>
    </citation>
    <scope>NUCLEOTIDE SEQUENCE [LARGE SCALE GENOMIC DNA]</scope>
    <source>
        <strain evidence="1 2">S</strain>
    </source>
</reference>
<evidence type="ECO:0000313" key="2">
    <source>
        <dbReference type="Proteomes" id="UP000230423"/>
    </source>
</evidence>
<dbReference type="EMBL" id="KZ357283">
    <property type="protein sequence ID" value="PIO59646.1"/>
    <property type="molecule type" value="Genomic_DNA"/>
</dbReference>
<dbReference type="AlphaFoldDB" id="A0A2G9TNT7"/>
<dbReference type="Proteomes" id="UP000230423">
    <property type="component" value="Unassembled WGS sequence"/>
</dbReference>
<feature type="non-terminal residue" evidence="1">
    <location>
        <position position="85"/>
    </location>
</feature>
<keyword evidence="2" id="KW-1185">Reference proteome</keyword>
<name>A0A2G9TNT7_TELCI</name>
<gene>
    <name evidence="1" type="ORF">TELCIR_18887</name>
</gene>
<evidence type="ECO:0000313" key="1">
    <source>
        <dbReference type="EMBL" id="PIO59646.1"/>
    </source>
</evidence>
<accession>A0A2G9TNT7</accession>
<organism evidence="1 2">
    <name type="scientific">Teladorsagia circumcincta</name>
    <name type="common">Brown stomach worm</name>
    <name type="synonym">Ostertagia circumcincta</name>
    <dbReference type="NCBI Taxonomy" id="45464"/>
    <lineage>
        <taxon>Eukaryota</taxon>
        <taxon>Metazoa</taxon>
        <taxon>Ecdysozoa</taxon>
        <taxon>Nematoda</taxon>
        <taxon>Chromadorea</taxon>
        <taxon>Rhabditida</taxon>
        <taxon>Rhabditina</taxon>
        <taxon>Rhabditomorpha</taxon>
        <taxon>Strongyloidea</taxon>
        <taxon>Trichostrongylidae</taxon>
        <taxon>Teladorsagia</taxon>
    </lineage>
</organism>
<proteinExistence type="predicted"/>